<name>A0AAD6TPH1_9AGAR</name>
<accession>A0AAD6TPH1</accession>
<gene>
    <name evidence="2" type="ORF">B0H15DRAFT_654822</name>
</gene>
<dbReference type="EMBL" id="JARJCN010000094">
    <property type="protein sequence ID" value="KAJ7075496.1"/>
    <property type="molecule type" value="Genomic_DNA"/>
</dbReference>
<proteinExistence type="predicted"/>
<keyword evidence="3" id="KW-1185">Reference proteome</keyword>
<evidence type="ECO:0000256" key="1">
    <source>
        <dbReference type="SAM" id="MobiDB-lite"/>
    </source>
</evidence>
<feature type="region of interest" description="Disordered" evidence="1">
    <location>
        <begin position="1"/>
        <end position="23"/>
    </location>
</feature>
<reference evidence="2" key="1">
    <citation type="submission" date="2023-03" db="EMBL/GenBank/DDBJ databases">
        <title>Massive genome expansion in bonnet fungi (Mycena s.s.) driven by repeated elements and novel gene families across ecological guilds.</title>
        <authorList>
            <consortium name="Lawrence Berkeley National Laboratory"/>
            <person name="Harder C.B."/>
            <person name="Miyauchi S."/>
            <person name="Viragh M."/>
            <person name="Kuo A."/>
            <person name="Thoen E."/>
            <person name="Andreopoulos B."/>
            <person name="Lu D."/>
            <person name="Skrede I."/>
            <person name="Drula E."/>
            <person name="Henrissat B."/>
            <person name="Morin E."/>
            <person name="Kohler A."/>
            <person name="Barry K."/>
            <person name="LaButti K."/>
            <person name="Morin E."/>
            <person name="Salamov A."/>
            <person name="Lipzen A."/>
            <person name="Mereny Z."/>
            <person name="Hegedus B."/>
            <person name="Baldrian P."/>
            <person name="Stursova M."/>
            <person name="Weitz H."/>
            <person name="Taylor A."/>
            <person name="Grigoriev I.V."/>
            <person name="Nagy L.G."/>
            <person name="Martin F."/>
            <person name="Kauserud H."/>
        </authorList>
    </citation>
    <scope>NUCLEOTIDE SEQUENCE</scope>
    <source>
        <strain evidence="2">CBHHK173m</strain>
    </source>
</reference>
<comment type="caution">
    <text evidence="2">The sequence shown here is derived from an EMBL/GenBank/DDBJ whole genome shotgun (WGS) entry which is preliminary data.</text>
</comment>
<protein>
    <submittedName>
        <fullName evidence="2">Uncharacterized protein</fullName>
    </submittedName>
</protein>
<organism evidence="2 3">
    <name type="scientific">Mycena belliarum</name>
    <dbReference type="NCBI Taxonomy" id="1033014"/>
    <lineage>
        <taxon>Eukaryota</taxon>
        <taxon>Fungi</taxon>
        <taxon>Dikarya</taxon>
        <taxon>Basidiomycota</taxon>
        <taxon>Agaricomycotina</taxon>
        <taxon>Agaricomycetes</taxon>
        <taxon>Agaricomycetidae</taxon>
        <taxon>Agaricales</taxon>
        <taxon>Marasmiineae</taxon>
        <taxon>Mycenaceae</taxon>
        <taxon>Mycena</taxon>
    </lineage>
</organism>
<dbReference type="Proteomes" id="UP001222325">
    <property type="component" value="Unassembled WGS sequence"/>
</dbReference>
<evidence type="ECO:0000313" key="2">
    <source>
        <dbReference type="EMBL" id="KAJ7075496.1"/>
    </source>
</evidence>
<sequence>MKRLRRGARSGRPGWTTTPYEAGRGMEVRGEQEWRPGRTGMTCPLMRAPPPVQLFALHHHLPPTTPAARYCASSGELQPSKTWILLALAFNSPSSCLRAGSQMAGAVVARSIHVPCSLRMRTKCGGVHYGTVSLHRYFCFSRIRDSSAGTCFSPSRFRSSGIPQITALAYSMITQCSSLHMFSSGSFSVFPWHWAQQIRWIHHVVRALLARASHPDPDVAHRFVIYRAASTRPLSALIVLGTGTSLQAYSAVRNSE</sequence>
<dbReference type="AlphaFoldDB" id="A0AAD6TPH1"/>
<evidence type="ECO:0000313" key="3">
    <source>
        <dbReference type="Proteomes" id="UP001222325"/>
    </source>
</evidence>